<evidence type="ECO:0000313" key="1">
    <source>
        <dbReference type="EMBL" id="CEK85445.1"/>
    </source>
</evidence>
<dbReference type="AlphaFoldDB" id="A0A0B7AZJ2"/>
<organism evidence="2">
    <name type="scientific">Arion vulgaris</name>
    <dbReference type="NCBI Taxonomy" id="1028688"/>
    <lineage>
        <taxon>Eukaryota</taxon>
        <taxon>Metazoa</taxon>
        <taxon>Spiralia</taxon>
        <taxon>Lophotrochozoa</taxon>
        <taxon>Mollusca</taxon>
        <taxon>Gastropoda</taxon>
        <taxon>Heterobranchia</taxon>
        <taxon>Euthyneura</taxon>
        <taxon>Panpulmonata</taxon>
        <taxon>Eupulmonata</taxon>
        <taxon>Stylommatophora</taxon>
        <taxon>Helicina</taxon>
        <taxon>Arionoidea</taxon>
        <taxon>Arionidae</taxon>
        <taxon>Arion</taxon>
    </lineage>
</organism>
<proteinExistence type="predicted"/>
<evidence type="ECO:0000313" key="2">
    <source>
        <dbReference type="EMBL" id="CEK85446.1"/>
    </source>
</evidence>
<gene>
    <name evidence="2" type="primary">ORF148291</name>
    <name evidence="1" type="synonym">ORF148288</name>
</gene>
<sequence>MRTLTLTLNQYSDLRSLELLVKAELDACVRSVFTQQVKRIIVMHTPQHLLEKTEHLQTCLERYEMVSVAKKHQTVNVICNYLT</sequence>
<reference evidence="2" key="1">
    <citation type="submission" date="2014-12" db="EMBL/GenBank/DDBJ databases">
        <title>Insight into the proteome of Arion vulgaris.</title>
        <authorList>
            <person name="Aradska J."/>
            <person name="Bulat T."/>
            <person name="Smidak R."/>
            <person name="Sarate P."/>
            <person name="Gangsoo J."/>
            <person name="Sialana F."/>
            <person name="Bilban M."/>
            <person name="Lubec G."/>
        </authorList>
    </citation>
    <scope>NUCLEOTIDE SEQUENCE</scope>
    <source>
        <tissue evidence="2">Skin</tissue>
    </source>
</reference>
<protein>
    <submittedName>
        <fullName evidence="2">Uncharacterized protein</fullName>
    </submittedName>
</protein>
<accession>A0A0B7AZJ2</accession>
<dbReference type="EMBL" id="HACG01038581">
    <property type="protein sequence ID" value="CEK85446.1"/>
    <property type="molecule type" value="Transcribed_RNA"/>
</dbReference>
<name>A0A0B7AZJ2_9EUPU</name>
<dbReference type="EMBL" id="HACG01038580">
    <property type="protein sequence ID" value="CEK85445.1"/>
    <property type="molecule type" value="Transcribed_RNA"/>
</dbReference>